<comment type="caution">
    <text evidence="1">The sequence shown here is derived from an EMBL/GenBank/DDBJ whole genome shotgun (WGS) entry which is preliminary data.</text>
</comment>
<reference evidence="1 2" key="1">
    <citation type="submission" date="2019-04" db="EMBL/GenBank/DDBJ databases">
        <title>Genome sequencing of Clostridium botulinum Groups I-IV and Clostridium butyricum.</title>
        <authorList>
            <person name="Brunt J."/>
            <person name="Van Vliet A.H.M."/>
            <person name="Stringer S.C."/>
            <person name="Carter A.T."/>
            <person name="Peck M.W."/>
        </authorList>
    </citation>
    <scope>NUCLEOTIDE SEQUENCE [LARGE SCALE GENOMIC DNA]</scope>
    <source>
        <strain evidence="1 2">IFR 18/094</strain>
    </source>
</reference>
<dbReference type="EMBL" id="SXDP01000001">
    <property type="protein sequence ID" value="NEZ45948.1"/>
    <property type="molecule type" value="Genomic_DNA"/>
</dbReference>
<dbReference type="Gene3D" id="3.30.1490.410">
    <property type="entry name" value="Uncharacterised protein PF16224, DUF4883"/>
    <property type="match status" value="1"/>
</dbReference>
<evidence type="ECO:0000313" key="2">
    <source>
        <dbReference type="Proteomes" id="UP000473885"/>
    </source>
</evidence>
<dbReference type="CDD" id="cd15786">
    <property type="entry name" value="CPF_1278_like"/>
    <property type="match status" value="1"/>
</dbReference>
<evidence type="ECO:0008006" key="3">
    <source>
        <dbReference type="Google" id="ProtNLM"/>
    </source>
</evidence>
<dbReference type="Pfam" id="PF16224">
    <property type="entry name" value="DUF4883"/>
    <property type="match status" value="1"/>
</dbReference>
<dbReference type="Proteomes" id="UP000473885">
    <property type="component" value="Unassembled WGS sequence"/>
</dbReference>
<organism evidence="1 2">
    <name type="scientific">Clostridium niameyense</name>
    <dbReference type="NCBI Taxonomy" id="1622073"/>
    <lineage>
        <taxon>Bacteria</taxon>
        <taxon>Bacillati</taxon>
        <taxon>Bacillota</taxon>
        <taxon>Clostridia</taxon>
        <taxon>Eubacteriales</taxon>
        <taxon>Clostridiaceae</taxon>
        <taxon>Clostridium</taxon>
    </lineage>
</organism>
<sequence length="159" mass="19174">MRKLLSSFFIILICCFMLIGCVKQIPLELLNKNKPNNFYYTNILAKNITLEKNYKCIAMESNFFKEKELSNENKIIIEKFLKLLNKKNFINKPKDLPKNPIYKIFFKFKDNKYIINIYNEKYISIYPFDGKYPMDYIYINDIPAAYNLLNLCNYIFKNY</sequence>
<protein>
    <recommendedName>
        <fullName evidence="3">Lipoprotein</fullName>
    </recommendedName>
</protein>
<proteinExistence type="predicted"/>
<dbReference type="RefSeq" id="WP_163248299.1">
    <property type="nucleotide sequence ID" value="NZ_SXDP01000001.1"/>
</dbReference>
<dbReference type="AlphaFoldDB" id="A0A6M0R9R4"/>
<name>A0A6M0R9R4_9CLOT</name>
<accession>A0A6M0R9R4</accession>
<gene>
    <name evidence="1" type="ORF">FDF74_01830</name>
</gene>
<evidence type="ECO:0000313" key="1">
    <source>
        <dbReference type="EMBL" id="NEZ45948.1"/>
    </source>
</evidence>
<dbReference type="PROSITE" id="PS51257">
    <property type="entry name" value="PROKAR_LIPOPROTEIN"/>
    <property type="match status" value="1"/>
</dbReference>
<dbReference type="InterPro" id="IPR032619">
    <property type="entry name" value="DUF4883"/>
</dbReference>
<keyword evidence="2" id="KW-1185">Reference proteome</keyword>